<reference evidence="3" key="1">
    <citation type="journal article" date="2020" name="MBio">
        <title>Horizontal gene transfer to a defensive symbiont with a reduced genome amongst a multipartite beetle microbiome.</title>
        <authorList>
            <person name="Waterworth S.C."/>
            <person name="Florez L.V."/>
            <person name="Rees E.R."/>
            <person name="Hertweck C."/>
            <person name="Kaltenpoth M."/>
            <person name="Kwan J.C."/>
        </authorList>
    </citation>
    <scope>NUCLEOTIDE SEQUENCE [LARGE SCALE GENOMIC DNA]</scope>
</reference>
<dbReference type="EMBL" id="WNDV01000003">
    <property type="protein sequence ID" value="KAF1039624.1"/>
    <property type="molecule type" value="Genomic_DNA"/>
</dbReference>
<feature type="region of interest" description="Disordered" evidence="1">
    <location>
        <begin position="69"/>
        <end position="89"/>
    </location>
</feature>
<dbReference type="AlphaFoldDB" id="A0A833PY33"/>
<proteinExistence type="predicted"/>
<evidence type="ECO:0000313" key="3">
    <source>
        <dbReference type="Proteomes" id="UP000467522"/>
    </source>
</evidence>
<gene>
    <name evidence="2" type="ORF">GAK33_01465</name>
</gene>
<evidence type="ECO:0000256" key="1">
    <source>
        <dbReference type="SAM" id="MobiDB-lite"/>
    </source>
</evidence>
<protein>
    <submittedName>
        <fullName evidence="2">Uncharacterized protein</fullName>
    </submittedName>
</protein>
<organism evidence="2 3">
    <name type="scientific">Burkholderia lata (strain ATCC 17760 / DSM 23089 / LMG 22485 / NCIMB 9086 / R18194 / 383)</name>
    <dbReference type="NCBI Taxonomy" id="482957"/>
    <lineage>
        <taxon>Bacteria</taxon>
        <taxon>Pseudomonadati</taxon>
        <taxon>Pseudomonadota</taxon>
        <taxon>Betaproteobacteria</taxon>
        <taxon>Burkholderiales</taxon>
        <taxon>Burkholderiaceae</taxon>
        <taxon>Burkholderia</taxon>
        <taxon>Burkholderia cepacia complex</taxon>
    </lineage>
</organism>
<name>A0A833PY33_BURL3</name>
<comment type="caution">
    <text evidence="2">The sequence shown here is derived from an EMBL/GenBank/DDBJ whole genome shotgun (WGS) entry which is preliminary data.</text>
</comment>
<accession>A0A833PY33</accession>
<evidence type="ECO:0000313" key="2">
    <source>
        <dbReference type="EMBL" id="KAF1039624.1"/>
    </source>
</evidence>
<dbReference type="Proteomes" id="UP000467522">
    <property type="component" value="Unassembled WGS sequence"/>
</dbReference>
<sequence>MAQRDVSLVGEVWMFDDLGVRKRFGIVGAQRRHHAYVDVVDTLGARDLLRINTIMMLVIIDLDVGNRPHGQDRQQHLQPENPGKARWTQ</sequence>